<feature type="domain" description="Reverse transcriptase" evidence="2">
    <location>
        <begin position="29"/>
        <end position="282"/>
    </location>
</feature>
<name>A0A2I0ULC2_LIMLA</name>
<evidence type="ECO:0000256" key="1">
    <source>
        <dbReference type="SAM" id="MobiDB-lite"/>
    </source>
</evidence>
<reference evidence="4" key="2">
    <citation type="submission" date="2017-12" db="EMBL/GenBank/DDBJ databases">
        <title>Genome sequence of the Bar-tailed Godwit (Limosa lapponica baueri).</title>
        <authorList>
            <person name="Lima N.C.B."/>
            <person name="Parody-Merino A.M."/>
            <person name="Battley P.F."/>
            <person name="Fidler A.E."/>
            <person name="Prosdocimi F."/>
        </authorList>
    </citation>
    <scope>NUCLEOTIDE SEQUENCE [LARGE SCALE GENOMIC DNA]</scope>
</reference>
<dbReference type="PANTHER" id="PTHR33332">
    <property type="entry name" value="REVERSE TRANSCRIPTASE DOMAIN-CONTAINING PROTEIN"/>
    <property type="match status" value="1"/>
</dbReference>
<protein>
    <submittedName>
        <fullName evidence="3">Rna-directed dna polymerase from mobile element jockey-like</fullName>
    </submittedName>
</protein>
<dbReference type="Proteomes" id="UP000233556">
    <property type="component" value="Unassembled WGS sequence"/>
</dbReference>
<sequence length="282" mass="31594">MWWVRCRTLKVLWRQARGSRGNRSQQENTSKVGHLESTTKELQPLQPVNNEDPGNYRPVSLTSVLLETLLRHKENKEVIGDNQHGFTKGKSCLTNLVVFYDGVTALVDKGRATDVIYLDLCKAFHTVVHDILVSELEKYEFDRWTTWWIRNWLDGCTQRVAVNGSMSKWKPAMSGIPQGSVLGPVLFNIFVGDMDSGIECILSKFANDTKLCGAVDALKGWDANQRDLDRFESCSHANPTHGMGYSPSPNTDWAENGLRAILREGLGGVGGWEAQHDLAIYA</sequence>
<dbReference type="PROSITE" id="PS50878">
    <property type="entry name" value="RT_POL"/>
    <property type="match status" value="1"/>
</dbReference>
<feature type="region of interest" description="Disordered" evidence="1">
    <location>
        <begin position="17"/>
        <end position="55"/>
    </location>
</feature>
<keyword evidence="3" id="KW-0548">Nucleotidyltransferase</keyword>
<feature type="compositionally biased region" description="Polar residues" evidence="1">
    <location>
        <begin position="21"/>
        <end position="31"/>
    </location>
</feature>
<gene>
    <name evidence="3" type="ORF">llap_2813</name>
</gene>
<keyword evidence="3" id="KW-0695">RNA-directed DNA polymerase</keyword>
<dbReference type="Pfam" id="PF00078">
    <property type="entry name" value="RVT_1"/>
    <property type="match status" value="1"/>
</dbReference>
<organism evidence="3 4">
    <name type="scientific">Limosa lapponica baueri</name>
    <dbReference type="NCBI Taxonomy" id="1758121"/>
    <lineage>
        <taxon>Eukaryota</taxon>
        <taxon>Metazoa</taxon>
        <taxon>Chordata</taxon>
        <taxon>Craniata</taxon>
        <taxon>Vertebrata</taxon>
        <taxon>Euteleostomi</taxon>
        <taxon>Archelosauria</taxon>
        <taxon>Archosauria</taxon>
        <taxon>Dinosauria</taxon>
        <taxon>Saurischia</taxon>
        <taxon>Theropoda</taxon>
        <taxon>Coelurosauria</taxon>
        <taxon>Aves</taxon>
        <taxon>Neognathae</taxon>
        <taxon>Neoaves</taxon>
        <taxon>Charadriiformes</taxon>
        <taxon>Scolopacidae</taxon>
        <taxon>Limosa</taxon>
    </lineage>
</organism>
<accession>A0A2I0ULC2</accession>
<keyword evidence="4" id="KW-1185">Reference proteome</keyword>
<dbReference type="InterPro" id="IPR000477">
    <property type="entry name" value="RT_dom"/>
</dbReference>
<proteinExistence type="predicted"/>
<evidence type="ECO:0000313" key="4">
    <source>
        <dbReference type="Proteomes" id="UP000233556"/>
    </source>
</evidence>
<dbReference type="EMBL" id="KZ505696">
    <property type="protein sequence ID" value="PKU46840.1"/>
    <property type="molecule type" value="Genomic_DNA"/>
</dbReference>
<keyword evidence="3" id="KW-0808">Transferase</keyword>
<dbReference type="OrthoDB" id="10063195at2759"/>
<reference evidence="4" key="1">
    <citation type="submission" date="2017-11" db="EMBL/GenBank/DDBJ databases">
        <authorList>
            <person name="Lima N.C."/>
            <person name="Parody-Merino A.M."/>
            <person name="Battley P.F."/>
            <person name="Fidler A.E."/>
            <person name="Prosdocimi F."/>
        </authorList>
    </citation>
    <scope>NUCLEOTIDE SEQUENCE [LARGE SCALE GENOMIC DNA]</scope>
</reference>
<evidence type="ECO:0000313" key="3">
    <source>
        <dbReference type="EMBL" id="PKU46840.1"/>
    </source>
</evidence>
<evidence type="ECO:0000259" key="2">
    <source>
        <dbReference type="PROSITE" id="PS50878"/>
    </source>
</evidence>
<dbReference type="AlphaFoldDB" id="A0A2I0ULC2"/>
<dbReference type="GO" id="GO:0003964">
    <property type="term" value="F:RNA-directed DNA polymerase activity"/>
    <property type="evidence" value="ECO:0007669"/>
    <property type="project" value="UniProtKB-KW"/>
</dbReference>